<evidence type="ECO:0000313" key="2">
    <source>
        <dbReference type="EMBL" id="KSA01770.1"/>
    </source>
</evidence>
<accession>A0A0V1Q073</accession>
<feature type="compositionally biased region" description="Basic residues" evidence="1">
    <location>
        <begin position="64"/>
        <end position="74"/>
    </location>
</feature>
<evidence type="ECO:0000313" key="3">
    <source>
        <dbReference type="Proteomes" id="UP000054251"/>
    </source>
</evidence>
<dbReference type="AlphaFoldDB" id="A0A0V1Q073"/>
<dbReference type="OrthoDB" id="4025787at2759"/>
<sequence length="398" mass="44907">MNKILTINSTIIENPANKQKRWRIKKESSLTKNSKTPKQNRVIECLHNSLQIAAAGQQCQTRKPLSKRPRKRSGMPRNFVFVDLSPVKNLDDSSDEDEKTSLVSPTTTPDTTVLDNQKLNTASNYELSASNDSFQSLQSDEESIFSSLEDSSIMSKSSTFGNESYMQEYNQINTHHTENNDTMLGLGLLNMDMSSNAGHWMSENADIYQEDMNLEPSVAYHSHINPFPENTQSSIEPQYDNLKRSNTVPELPTQSKKTIHKRAKSTSEASKKKTSSSLQFRAYKAPLAKEKKEELCHRRTISEPVLATPKETDLLDFIDFNNQMHMALNGDEFSNKANLVMSESSSFTPNTEYSDADDYTNDLLTSTNMDAFLIGGCGSNEIMGHNQFDFDFNSYVSY</sequence>
<dbReference type="Proteomes" id="UP000054251">
    <property type="component" value="Unassembled WGS sequence"/>
</dbReference>
<dbReference type="GeneID" id="26839460"/>
<organism evidence="2 3">
    <name type="scientific">Debaryomyces fabryi</name>
    <dbReference type="NCBI Taxonomy" id="58627"/>
    <lineage>
        <taxon>Eukaryota</taxon>
        <taxon>Fungi</taxon>
        <taxon>Dikarya</taxon>
        <taxon>Ascomycota</taxon>
        <taxon>Saccharomycotina</taxon>
        <taxon>Pichiomycetes</taxon>
        <taxon>Debaryomycetaceae</taxon>
        <taxon>Debaryomyces</taxon>
    </lineage>
</organism>
<feature type="region of interest" description="Disordered" evidence="1">
    <location>
        <begin position="57"/>
        <end position="114"/>
    </location>
</feature>
<feature type="compositionally biased region" description="Polar residues" evidence="1">
    <location>
        <begin position="244"/>
        <end position="256"/>
    </location>
</feature>
<dbReference type="RefSeq" id="XP_015467872.1">
    <property type="nucleotide sequence ID" value="XM_015611281.1"/>
</dbReference>
<keyword evidence="3" id="KW-1185">Reference proteome</keyword>
<dbReference type="EMBL" id="LMYN01000043">
    <property type="protein sequence ID" value="KSA01770.1"/>
    <property type="molecule type" value="Genomic_DNA"/>
</dbReference>
<comment type="caution">
    <text evidence="2">The sequence shown here is derived from an EMBL/GenBank/DDBJ whole genome shotgun (WGS) entry which is preliminary data.</text>
</comment>
<evidence type="ECO:0000256" key="1">
    <source>
        <dbReference type="SAM" id="MobiDB-lite"/>
    </source>
</evidence>
<feature type="region of interest" description="Disordered" evidence="1">
    <location>
        <begin position="244"/>
        <end position="277"/>
    </location>
</feature>
<gene>
    <name evidence="2" type="ORF">AC631_02451</name>
</gene>
<name>A0A0V1Q073_9ASCO</name>
<protein>
    <submittedName>
        <fullName evidence="2">Uncharacterized protein</fullName>
    </submittedName>
</protein>
<reference evidence="2 3" key="1">
    <citation type="submission" date="2015-11" db="EMBL/GenBank/DDBJ databases">
        <title>The genome of Debaryomyces fabryi.</title>
        <authorList>
            <person name="Tafer H."/>
            <person name="Lopandic K."/>
        </authorList>
    </citation>
    <scope>NUCLEOTIDE SEQUENCE [LARGE SCALE GENOMIC DNA]</scope>
    <source>
        <strain evidence="2 3">CBS 789</strain>
    </source>
</reference>
<feature type="compositionally biased region" description="Polar residues" evidence="1">
    <location>
        <begin position="101"/>
        <end position="114"/>
    </location>
</feature>
<proteinExistence type="predicted"/>